<dbReference type="InterPro" id="IPR000719">
    <property type="entry name" value="Prot_kinase_dom"/>
</dbReference>
<dbReference type="Pfam" id="PF07714">
    <property type="entry name" value="PK_Tyr_Ser-Thr"/>
    <property type="match status" value="1"/>
</dbReference>
<keyword evidence="9" id="KW-0472">Membrane</keyword>
<reference evidence="12" key="1">
    <citation type="submission" date="2015-02" db="EMBL/GenBank/DDBJ databases">
        <title>A transcriptome of Wollemia nobilis - a relic of Gondwana.</title>
        <authorList>
            <person name="Chia J.Y."/>
            <person name="Leong Y.S."/>
            <person name="Abdul Karim S."/>
            <person name="Wan Azmi N."/>
            <person name="Hercus R."/>
            <person name="Croft L."/>
        </authorList>
    </citation>
    <scope>NUCLEOTIDE SEQUENCE</scope>
    <source>
        <strain evidence="12">MaeBrown</strain>
        <tissue evidence="12">Leaf</tissue>
    </source>
</reference>
<keyword evidence="2" id="KW-0723">Serine/threonine-protein kinase</keyword>
<dbReference type="InterPro" id="IPR011009">
    <property type="entry name" value="Kinase-like_dom_sf"/>
</dbReference>
<evidence type="ECO:0000256" key="7">
    <source>
        <dbReference type="ARBA" id="ARBA00023170"/>
    </source>
</evidence>
<evidence type="ECO:0000256" key="9">
    <source>
        <dbReference type="SAM" id="Phobius"/>
    </source>
</evidence>
<feature type="transmembrane region" description="Helical" evidence="9">
    <location>
        <begin position="268"/>
        <end position="291"/>
    </location>
</feature>
<feature type="domain" description="Gnk2-homologous" evidence="11">
    <location>
        <begin position="24"/>
        <end position="124"/>
    </location>
</feature>
<evidence type="ECO:0000259" key="11">
    <source>
        <dbReference type="PROSITE" id="PS51473"/>
    </source>
</evidence>
<keyword evidence="8" id="KW-0325">Glycoprotein</keyword>
<name>A0A0C9RJF6_9CONI</name>
<dbReference type="InterPro" id="IPR052059">
    <property type="entry name" value="CR_Ser/Thr_kinase"/>
</dbReference>
<proteinExistence type="predicted"/>
<keyword evidence="4" id="KW-0547">Nucleotide-binding</keyword>
<accession>A0A0C9RJF6</accession>
<dbReference type="InterPro" id="IPR001245">
    <property type="entry name" value="Ser-Thr/Tyr_kinase_cat_dom"/>
</dbReference>
<dbReference type="FunFam" id="1.10.510.10:FF:000336">
    <property type="entry name" value="Cysteine-rich receptor-like protein kinase 2"/>
    <property type="match status" value="1"/>
</dbReference>
<evidence type="ECO:0000256" key="4">
    <source>
        <dbReference type="ARBA" id="ARBA00022741"/>
    </source>
</evidence>
<protein>
    <submittedName>
        <fullName evidence="12">TSA: Wollemia nobilis Ref_Wollemi_Transcript_14652_2207 transcribed RNA sequence</fullName>
    </submittedName>
</protein>
<organism evidence="12">
    <name type="scientific">Wollemia nobilis</name>
    <dbReference type="NCBI Taxonomy" id="56998"/>
    <lineage>
        <taxon>Eukaryota</taxon>
        <taxon>Viridiplantae</taxon>
        <taxon>Streptophyta</taxon>
        <taxon>Embryophyta</taxon>
        <taxon>Tracheophyta</taxon>
        <taxon>Spermatophyta</taxon>
        <taxon>Pinopsida</taxon>
        <taxon>Pinidae</taxon>
        <taxon>Conifers II</taxon>
        <taxon>Araucariales</taxon>
        <taxon>Araucariaceae</taxon>
        <taxon>Wollemia</taxon>
    </lineage>
</organism>
<dbReference type="Gene3D" id="3.30.200.20">
    <property type="entry name" value="Phosphorylase Kinase, domain 1"/>
    <property type="match status" value="1"/>
</dbReference>
<dbReference type="InterPro" id="IPR008271">
    <property type="entry name" value="Ser/Thr_kinase_AS"/>
</dbReference>
<dbReference type="GO" id="GO:0004674">
    <property type="term" value="F:protein serine/threonine kinase activity"/>
    <property type="evidence" value="ECO:0007669"/>
    <property type="project" value="UniProtKB-KW"/>
</dbReference>
<keyword evidence="9" id="KW-0812">Transmembrane</keyword>
<dbReference type="AlphaFoldDB" id="A0A0C9RJF6"/>
<evidence type="ECO:0000256" key="2">
    <source>
        <dbReference type="ARBA" id="ARBA00022527"/>
    </source>
</evidence>
<keyword evidence="7" id="KW-0675">Receptor</keyword>
<keyword evidence="9" id="KW-1133">Transmembrane helix</keyword>
<dbReference type="Pfam" id="PF01657">
    <property type="entry name" value="Stress-antifung"/>
    <property type="match status" value="2"/>
</dbReference>
<evidence type="ECO:0000256" key="3">
    <source>
        <dbReference type="ARBA" id="ARBA00022679"/>
    </source>
</evidence>
<dbReference type="GO" id="GO:0005524">
    <property type="term" value="F:ATP binding"/>
    <property type="evidence" value="ECO:0007669"/>
    <property type="project" value="UniProtKB-KW"/>
</dbReference>
<comment type="function">
    <text evidence="1">Exerts antifungal activity through its carbohydrate-binding specificity.</text>
</comment>
<keyword evidence="3" id="KW-0808">Transferase</keyword>
<feature type="domain" description="Protein kinase" evidence="10">
    <location>
        <begin position="345"/>
        <end position="631"/>
    </location>
</feature>
<evidence type="ECO:0000259" key="10">
    <source>
        <dbReference type="PROSITE" id="PS50011"/>
    </source>
</evidence>
<dbReference type="PROSITE" id="PS50011">
    <property type="entry name" value="PROTEIN_KINASE_DOM"/>
    <property type="match status" value="1"/>
</dbReference>
<evidence type="ECO:0000256" key="1">
    <source>
        <dbReference type="ARBA" id="ARBA00002571"/>
    </source>
</evidence>
<dbReference type="SMART" id="SM00220">
    <property type="entry name" value="S_TKc"/>
    <property type="match status" value="1"/>
</dbReference>
<dbReference type="PROSITE" id="PS00108">
    <property type="entry name" value="PROTEIN_KINASE_ST"/>
    <property type="match status" value="1"/>
</dbReference>
<dbReference type="SUPFAM" id="SSF56112">
    <property type="entry name" value="Protein kinase-like (PK-like)"/>
    <property type="match status" value="1"/>
</dbReference>
<dbReference type="CDD" id="cd14066">
    <property type="entry name" value="STKc_IRAK"/>
    <property type="match status" value="1"/>
</dbReference>
<keyword evidence="6" id="KW-0067">ATP-binding</keyword>
<sequence>MQSRWSWRYVGLTFVLAFGGGMSDLRTYRCKNDTTYPPGSRFSKDFERVLDNLVQSMNVTAHGFNTYSYGEVNGLVQCRGDLVPAECSNCLGEASFSVQQMCGNAKGGLVWLERCFLRYSNHSFSQLDARVLAMLENPQRVTKDPDGFGNRVADLLRYLMRGASDPAHKGFAAGFTRDSSKEDIYGLVECLRDLSAVECRTCLSIGFYHLYPCCAQKQGAEALLGSCTLRFETYPFFNLSAASPFAMPLTTPTTGSSSSKTSSRRVPILVGAIGSGLLAVAVCVCLFLFLLRNKVDPANLWRPLTFSCREVGGSGGPVDVSGSGSLLNPQMIFRLETLIEATANFHEDNKLGEGGFGPVYKGTTSDGKEIAVKKLSLRSVQGTTEFMNEVRIVAKIQHRNLVKLLGCCAQGPERLLVYEYLPNKSLDTFLFDPERRKVLDWEKRYNIVVGIARGLLYLHEDSQVRIIHRDIKANNILLDEKLKPKIADFGLARLFAEDQSHLSTGVAGTLGYMAPEYIMHGQLTEKADVFSFGVLLLEIVSGKKNNSVLSEEDMLPLLDATWKHYEAGTISETIDPCLKQSMLYSEEMCRVSHIALLCTQGSAQLRPTMSEIVVMLTGKDNSLPLPTQPAMIDLNNAEHAKAAFEAANENLHNSVSVTVNDATCSVVEPR</sequence>
<dbReference type="FunFam" id="3.30.200.20:FF:000177">
    <property type="entry name" value="Cysteine-rich receptor-like protein kinase 2"/>
    <property type="match status" value="1"/>
</dbReference>
<evidence type="ECO:0000256" key="6">
    <source>
        <dbReference type="ARBA" id="ARBA00022840"/>
    </source>
</evidence>
<dbReference type="Gene3D" id="3.30.430.20">
    <property type="entry name" value="Gnk2 domain, C-X8-C-X2-C motif"/>
    <property type="match status" value="2"/>
</dbReference>
<evidence type="ECO:0000256" key="8">
    <source>
        <dbReference type="ARBA" id="ARBA00023180"/>
    </source>
</evidence>
<dbReference type="Gene3D" id="1.10.510.10">
    <property type="entry name" value="Transferase(Phosphotransferase) domain 1"/>
    <property type="match status" value="1"/>
</dbReference>
<dbReference type="PANTHER" id="PTHR47973">
    <property type="entry name" value="CYSTEINE-RICH RECEPTOR-LIKE PROTEIN KINASE 3"/>
    <property type="match status" value="1"/>
</dbReference>
<dbReference type="PROSITE" id="PS51473">
    <property type="entry name" value="GNK2"/>
    <property type="match status" value="2"/>
</dbReference>
<dbReference type="InterPro" id="IPR038408">
    <property type="entry name" value="GNK2_sf"/>
</dbReference>
<dbReference type="EMBL" id="GCHU01014568">
    <property type="protein sequence ID" value="JAG86656.1"/>
    <property type="molecule type" value="Transcribed_RNA"/>
</dbReference>
<feature type="domain" description="Gnk2-homologous" evidence="11">
    <location>
        <begin position="129"/>
        <end position="236"/>
    </location>
</feature>
<keyword evidence="5" id="KW-0418">Kinase</keyword>
<dbReference type="InterPro" id="IPR002902">
    <property type="entry name" value="GNK2"/>
</dbReference>
<evidence type="ECO:0000313" key="12">
    <source>
        <dbReference type="EMBL" id="JAG86656.1"/>
    </source>
</evidence>
<dbReference type="CDD" id="cd23509">
    <property type="entry name" value="Gnk2-like"/>
    <property type="match status" value="2"/>
</dbReference>
<evidence type="ECO:0000256" key="5">
    <source>
        <dbReference type="ARBA" id="ARBA00022777"/>
    </source>
</evidence>